<evidence type="ECO:0000256" key="4">
    <source>
        <dbReference type="ARBA" id="ARBA00022723"/>
    </source>
</evidence>
<dbReference type="Proteomes" id="UP001165653">
    <property type="component" value="Unassembled WGS sequence"/>
</dbReference>
<name>A0ABT3G3H3_9BACT</name>
<dbReference type="InterPro" id="IPR005273">
    <property type="entry name" value="Ura-DNA_glyco_family4"/>
</dbReference>
<keyword evidence="8" id="KW-0411">Iron-sulfur</keyword>
<dbReference type="InterPro" id="IPR023875">
    <property type="entry name" value="DNA_repair_put"/>
</dbReference>
<evidence type="ECO:0000256" key="8">
    <source>
        <dbReference type="ARBA" id="ARBA00023014"/>
    </source>
</evidence>
<evidence type="ECO:0000256" key="1">
    <source>
        <dbReference type="ARBA" id="ARBA00006521"/>
    </source>
</evidence>
<reference evidence="11" key="1">
    <citation type="submission" date="2022-10" db="EMBL/GenBank/DDBJ databases">
        <title>Luteolibacter sp. GHJ8, whole genome shotgun sequencing project.</title>
        <authorList>
            <person name="Zhao G."/>
            <person name="Shen L."/>
        </authorList>
    </citation>
    <scope>NUCLEOTIDE SEQUENCE</scope>
    <source>
        <strain evidence="11">GHJ8</strain>
    </source>
</reference>
<dbReference type="NCBIfam" id="TIGR03914">
    <property type="entry name" value="UDG_fam_dom"/>
    <property type="match status" value="1"/>
</dbReference>
<evidence type="ECO:0000256" key="2">
    <source>
        <dbReference type="ARBA" id="ARBA00019403"/>
    </source>
</evidence>
<dbReference type="InterPro" id="IPR051536">
    <property type="entry name" value="UDG_Type-4/5"/>
</dbReference>
<evidence type="ECO:0000313" key="12">
    <source>
        <dbReference type="Proteomes" id="UP001165653"/>
    </source>
</evidence>
<dbReference type="EMBL" id="JAPDDR010000006">
    <property type="protein sequence ID" value="MCW1914393.1"/>
    <property type="molecule type" value="Genomic_DNA"/>
</dbReference>
<dbReference type="SMART" id="SM00987">
    <property type="entry name" value="UreE_C"/>
    <property type="match status" value="1"/>
</dbReference>
<protein>
    <recommendedName>
        <fullName evidence="2">Type-4 uracil-DNA glycosylase</fullName>
    </recommendedName>
</protein>
<evidence type="ECO:0000256" key="5">
    <source>
        <dbReference type="ARBA" id="ARBA00022763"/>
    </source>
</evidence>
<comment type="similarity">
    <text evidence="1">Belongs to the uracil-DNA glycosylase (UDG) superfamily. Type 4 (UDGa) family.</text>
</comment>
<evidence type="ECO:0000313" key="11">
    <source>
        <dbReference type="EMBL" id="MCW1914393.1"/>
    </source>
</evidence>
<keyword evidence="12" id="KW-1185">Reference proteome</keyword>
<keyword evidence="5" id="KW-0227">DNA damage</keyword>
<evidence type="ECO:0000256" key="7">
    <source>
        <dbReference type="ARBA" id="ARBA00023004"/>
    </source>
</evidence>
<keyword evidence="6" id="KW-0378">Hydrolase</keyword>
<dbReference type="InterPro" id="IPR005122">
    <property type="entry name" value="Uracil-DNA_glycosylase-like"/>
</dbReference>
<evidence type="ECO:0000259" key="10">
    <source>
        <dbReference type="SMART" id="SM00986"/>
    </source>
</evidence>
<dbReference type="Gene3D" id="3.40.470.10">
    <property type="entry name" value="Uracil-DNA glycosylase-like domain"/>
    <property type="match status" value="1"/>
</dbReference>
<keyword evidence="9" id="KW-0234">DNA repair</keyword>
<sequence length="476" mass="53642">MRRVDPGNGFESWRKAARGLLGEGVPPGEVLWEAEENGSLFGFEETAPVTVSVRPVPPAFLDLAREVACHSDARRWALLYRLLWRIACLGERSLLEIASDPDVARARLMAKNVRREIHKMHAFVRFRKAGENEERRERFVACFEPDHFIVEPGVPFFRKRFANMDWSIFTPKGCAHWIGGEMRFSPGVEKDPCDDPDLMEEIWRTYYRSIFNPARLKMKAMQAEMPKRYWKNLPEAGLIQELARGSAVRTQGMIEEEGRDVRPEPRNAYLSHLREISLPPREAEPDSLDEIAKMVTACRRCALWNNATCGVPGVGPGDARIMIVGEQPGDREDLEGKPFVGPAGQLLDRALAEAGIDRGSAYLTNAVKHFKWTPRGKIRLHQKPGAGEIEACKPWLLAELSRLAPQVLVLLGNTAARSLLGPGVQVSKMHGLIEAPHLASRVILTVHPSFLLRQVDEMKKEIEFRQFIADLRLAVV</sequence>
<dbReference type="InterPro" id="IPR025404">
    <property type="entry name" value="DUF4130"/>
</dbReference>
<dbReference type="NCBIfam" id="TIGR00758">
    <property type="entry name" value="UDG_fam4"/>
    <property type="match status" value="1"/>
</dbReference>
<keyword evidence="4" id="KW-0479">Metal-binding</keyword>
<accession>A0ABT3G3H3</accession>
<evidence type="ECO:0000256" key="6">
    <source>
        <dbReference type="ARBA" id="ARBA00022801"/>
    </source>
</evidence>
<evidence type="ECO:0000256" key="3">
    <source>
        <dbReference type="ARBA" id="ARBA00022485"/>
    </source>
</evidence>
<proteinExistence type="inferred from homology"/>
<organism evidence="11 12">
    <name type="scientific">Luteolibacter rhizosphaerae</name>
    <dbReference type="NCBI Taxonomy" id="2989719"/>
    <lineage>
        <taxon>Bacteria</taxon>
        <taxon>Pseudomonadati</taxon>
        <taxon>Verrucomicrobiota</taxon>
        <taxon>Verrucomicrobiia</taxon>
        <taxon>Verrucomicrobiales</taxon>
        <taxon>Verrucomicrobiaceae</taxon>
        <taxon>Luteolibacter</taxon>
    </lineage>
</organism>
<comment type="caution">
    <text evidence="11">The sequence shown here is derived from an EMBL/GenBank/DDBJ whole genome shotgun (WGS) entry which is preliminary data.</text>
</comment>
<dbReference type="Pfam" id="PF03167">
    <property type="entry name" value="UDG"/>
    <property type="match status" value="1"/>
</dbReference>
<keyword evidence="7" id="KW-0408">Iron</keyword>
<dbReference type="InterPro" id="IPR036895">
    <property type="entry name" value="Uracil-DNA_glycosylase-like_sf"/>
</dbReference>
<keyword evidence="3" id="KW-0004">4Fe-4S</keyword>
<dbReference type="CDD" id="cd10030">
    <property type="entry name" value="UDG-F4_TTUDGA_SPO1dp_like"/>
    <property type="match status" value="1"/>
</dbReference>
<dbReference type="SUPFAM" id="SSF52141">
    <property type="entry name" value="Uracil-DNA glycosylase-like"/>
    <property type="match status" value="1"/>
</dbReference>
<dbReference type="NCBIfam" id="TIGR03915">
    <property type="entry name" value="SAM_7_link_chp"/>
    <property type="match status" value="1"/>
</dbReference>
<dbReference type="Pfam" id="PF13566">
    <property type="entry name" value="DUF4130"/>
    <property type="match status" value="1"/>
</dbReference>
<dbReference type="RefSeq" id="WP_264513920.1">
    <property type="nucleotide sequence ID" value="NZ_JAPDDR010000006.1"/>
</dbReference>
<dbReference type="PANTHER" id="PTHR33693">
    <property type="entry name" value="TYPE-5 URACIL-DNA GLYCOSYLASE"/>
    <property type="match status" value="1"/>
</dbReference>
<dbReference type="SMART" id="SM00986">
    <property type="entry name" value="UDG"/>
    <property type="match status" value="1"/>
</dbReference>
<gene>
    <name evidence="11" type="ORF">OJ996_12465</name>
</gene>
<evidence type="ECO:0000256" key="9">
    <source>
        <dbReference type="ARBA" id="ARBA00023204"/>
    </source>
</evidence>
<dbReference type="PANTHER" id="PTHR33693:SF9">
    <property type="entry name" value="TYPE-4 URACIL-DNA GLYCOSYLASE"/>
    <property type="match status" value="1"/>
</dbReference>
<feature type="domain" description="Uracil-DNA glycosylase-like" evidence="10">
    <location>
        <begin position="312"/>
        <end position="472"/>
    </location>
</feature>